<dbReference type="InterPro" id="IPR001950">
    <property type="entry name" value="SUI1"/>
</dbReference>
<dbReference type="PANTHER" id="PTHR12789">
    <property type="entry name" value="DENSITY-REGULATED PROTEIN HOMOLOG"/>
    <property type="match status" value="1"/>
</dbReference>
<dbReference type="EMBL" id="JAEQBW010000001">
    <property type="protein sequence ID" value="MBK6264454.1"/>
    <property type="molecule type" value="Genomic_DNA"/>
</dbReference>
<comment type="caution">
    <text evidence="5">The sequence shown here is derived from an EMBL/GenBank/DDBJ whole genome shotgun (WGS) entry which is preliminary data.</text>
</comment>
<dbReference type="Gene3D" id="3.30.780.10">
    <property type="entry name" value="SUI1-like domain"/>
    <property type="match status" value="1"/>
</dbReference>
<dbReference type="InterPro" id="IPR005872">
    <property type="entry name" value="SUI1_arc_bac"/>
</dbReference>
<keyword evidence="2" id="KW-0810">Translation regulation</keyword>
<dbReference type="PANTHER" id="PTHR12789:SF0">
    <property type="entry name" value="DENSITY-REGULATED PROTEIN"/>
    <property type="match status" value="1"/>
</dbReference>
<dbReference type="GO" id="GO:0006417">
    <property type="term" value="P:regulation of translation"/>
    <property type="evidence" value="ECO:0007669"/>
    <property type="project" value="UniProtKB-KW"/>
</dbReference>
<dbReference type="InterPro" id="IPR050318">
    <property type="entry name" value="DENR/SUI1_TIF"/>
</dbReference>
<gene>
    <name evidence="5" type="ORF">JKA74_05345</name>
</gene>
<dbReference type="GO" id="GO:0002188">
    <property type="term" value="P:translation reinitiation"/>
    <property type="evidence" value="ECO:0007669"/>
    <property type="project" value="TreeGrafter"/>
</dbReference>
<sequence length="115" mass="12872">MSKKNKKGREGIVYSTSDEFEYQYDEDQQQETLPPQQQNLKVQLDKKARGGKQVSLVTGFIGTEDDLKDLGKLLKSKCGVGGSVKDGEILIQGDFRDKIMEVLQKEGYKPKKMGG</sequence>
<dbReference type="GO" id="GO:0001731">
    <property type="term" value="P:formation of translation preinitiation complex"/>
    <property type="evidence" value="ECO:0007669"/>
    <property type="project" value="TreeGrafter"/>
</dbReference>
<proteinExistence type="inferred from homology"/>
<accession>A0A934WWT9</accession>
<dbReference type="PIRSF" id="PIRSF037511">
    <property type="entry name" value="Transl_init_SUI1_pro"/>
    <property type="match status" value="1"/>
</dbReference>
<dbReference type="InterPro" id="IPR036877">
    <property type="entry name" value="SUI1_dom_sf"/>
</dbReference>
<feature type="domain" description="SUI1" evidence="4">
    <location>
        <begin position="49"/>
        <end position="107"/>
    </location>
</feature>
<keyword evidence="6" id="KW-1185">Reference proteome</keyword>
<dbReference type="Pfam" id="PF01253">
    <property type="entry name" value="SUI1"/>
    <property type="match status" value="1"/>
</dbReference>
<evidence type="ECO:0000256" key="2">
    <source>
        <dbReference type="ARBA" id="ARBA00022845"/>
    </source>
</evidence>
<name>A0A934WWT9_9BACT</name>
<keyword evidence="5" id="KW-0396">Initiation factor</keyword>
<reference evidence="5" key="1">
    <citation type="submission" date="2021-01" db="EMBL/GenBank/DDBJ databases">
        <title>Marivirga aurantiaca sp. nov., isolated from intertidal surface sediments.</title>
        <authorList>
            <person name="Zhang M."/>
        </authorList>
    </citation>
    <scope>NUCLEOTIDE SEQUENCE</scope>
    <source>
        <strain evidence="5">S37H4</strain>
    </source>
</reference>
<keyword evidence="3" id="KW-0648">Protein biosynthesis</keyword>
<dbReference type="CDD" id="cd11567">
    <property type="entry name" value="YciH_like"/>
    <property type="match status" value="1"/>
</dbReference>
<organism evidence="5 6">
    <name type="scientific">Marivirga aurantiaca</name>
    <dbReference type="NCBI Taxonomy" id="2802615"/>
    <lineage>
        <taxon>Bacteria</taxon>
        <taxon>Pseudomonadati</taxon>
        <taxon>Bacteroidota</taxon>
        <taxon>Cytophagia</taxon>
        <taxon>Cytophagales</taxon>
        <taxon>Marivirgaceae</taxon>
        <taxon>Marivirga</taxon>
    </lineage>
</organism>
<evidence type="ECO:0000256" key="1">
    <source>
        <dbReference type="ARBA" id="ARBA00005422"/>
    </source>
</evidence>
<dbReference type="GO" id="GO:0003729">
    <property type="term" value="F:mRNA binding"/>
    <property type="evidence" value="ECO:0007669"/>
    <property type="project" value="TreeGrafter"/>
</dbReference>
<evidence type="ECO:0000313" key="5">
    <source>
        <dbReference type="EMBL" id="MBK6264454.1"/>
    </source>
</evidence>
<dbReference type="SUPFAM" id="SSF55159">
    <property type="entry name" value="eIF1-like"/>
    <property type="match status" value="1"/>
</dbReference>
<dbReference type="Proteomes" id="UP000611723">
    <property type="component" value="Unassembled WGS sequence"/>
</dbReference>
<evidence type="ECO:0000313" key="6">
    <source>
        <dbReference type="Proteomes" id="UP000611723"/>
    </source>
</evidence>
<dbReference type="AlphaFoldDB" id="A0A934WWT9"/>
<protein>
    <submittedName>
        <fullName evidence="5">Translation initiation factor</fullName>
    </submittedName>
</protein>
<comment type="similarity">
    <text evidence="1">Belongs to the SUI1 family.</text>
</comment>
<evidence type="ECO:0000256" key="3">
    <source>
        <dbReference type="ARBA" id="ARBA00022917"/>
    </source>
</evidence>
<dbReference type="RefSeq" id="WP_201430115.1">
    <property type="nucleotide sequence ID" value="NZ_JAEQBW010000001.1"/>
</dbReference>
<evidence type="ECO:0000259" key="4">
    <source>
        <dbReference type="PROSITE" id="PS50296"/>
    </source>
</evidence>
<dbReference type="GO" id="GO:0003743">
    <property type="term" value="F:translation initiation factor activity"/>
    <property type="evidence" value="ECO:0007669"/>
    <property type="project" value="UniProtKB-KW"/>
</dbReference>
<dbReference type="PROSITE" id="PS50296">
    <property type="entry name" value="SUI1"/>
    <property type="match status" value="1"/>
</dbReference>